<dbReference type="AlphaFoldDB" id="A0A8S1KRL0"/>
<evidence type="ECO:0000256" key="2">
    <source>
        <dbReference type="SAM" id="Phobius"/>
    </source>
</evidence>
<dbReference type="OrthoDB" id="292008at2759"/>
<keyword evidence="2" id="KW-0812">Transmembrane</keyword>
<evidence type="ECO:0000256" key="3">
    <source>
        <dbReference type="SAM" id="SignalP"/>
    </source>
</evidence>
<evidence type="ECO:0000313" key="5">
    <source>
        <dbReference type="Proteomes" id="UP000692954"/>
    </source>
</evidence>
<evidence type="ECO:0000313" key="4">
    <source>
        <dbReference type="EMBL" id="CAD8057537.1"/>
    </source>
</evidence>
<keyword evidence="3" id="KW-0732">Signal</keyword>
<sequence>MYLIQIGLIASFLIVNTLQTNRIRNHPNYTYSINEELLTFKFATQEAHVRLLSNPTIYDVDVFRSDKDGLLEQIETPFLSLDNQYLDEQQLDNDCVGLPKHPKLNEILSVNLLDNTLDIYYTDILSLPQFDKIFLLTDELELRQATLQYNSSSQSQWKVEVKNISYSLKNLYPQEINYTNAYFACFNDYQDKCLILSNYGGIWLDKNSEIEQPILTFEPVISPNKDLNKVNVFDQYLAIANGNAGVDLYQFQNNQLSYLLKITSKDLNQTSINIISLKLIKNRLSILDEHTGLYIFDIINNQVSLSLTLPYQRCVAFDHSEDTYLLVAETPNNIEYMMEIFILPISKEYYINRIYVDDFSFREIQIDDDYAIIIGEDVHLVVRHSIFNGFMKNNTDLVKTFFEDELIRFEYLEMNQTFLTQFVETSYYIGLSKGSLHIWKFDDYNPVIICRFQYGTSQNYTIRANSSKCENHTNRDLFEQCQITQYLVIQASGPLLESDSNYLIIGVSVSVAIVIFIIIVFLCRRGRALAKKIQELKKQAEELKKYKVLEAEQQSVGL</sequence>
<keyword evidence="1" id="KW-0175">Coiled coil</keyword>
<feature type="chain" id="PRO_5035853991" description="Transmembrane protein" evidence="3">
    <location>
        <begin position="20"/>
        <end position="558"/>
    </location>
</feature>
<organism evidence="4 5">
    <name type="scientific">Paramecium sonneborni</name>
    <dbReference type="NCBI Taxonomy" id="65129"/>
    <lineage>
        <taxon>Eukaryota</taxon>
        <taxon>Sar</taxon>
        <taxon>Alveolata</taxon>
        <taxon>Ciliophora</taxon>
        <taxon>Intramacronucleata</taxon>
        <taxon>Oligohymenophorea</taxon>
        <taxon>Peniculida</taxon>
        <taxon>Parameciidae</taxon>
        <taxon>Paramecium</taxon>
    </lineage>
</organism>
<feature type="transmembrane region" description="Helical" evidence="2">
    <location>
        <begin position="502"/>
        <end position="523"/>
    </location>
</feature>
<reference evidence="4" key="1">
    <citation type="submission" date="2021-01" db="EMBL/GenBank/DDBJ databases">
        <authorList>
            <consortium name="Genoscope - CEA"/>
            <person name="William W."/>
        </authorList>
    </citation>
    <scope>NUCLEOTIDE SEQUENCE</scope>
</reference>
<keyword evidence="2" id="KW-0472">Membrane</keyword>
<keyword evidence="2" id="KW-1133">Transmembrane helix</keyword>
<feature type="coiled-coil region" evidence="1">
    <location>
        <begin position="526"/>
        <end position="553"/>
    </location>
</feature>
<name>A0A8S1KRL0_9CILI</name>
<proteinExistence type="predicted"/>
<evidence type="ECO:0008006" key="6">
    <source>
        <dbReference type="Google" id="ProtNLM"/>
    </source>
</evidence>
<protein>
    <recommendedName>
        <fullName evidence="6">Transmembrane protein</fullName>
    </recommendedName>
</protein>
<dbReference type="EMBL" id="CAJJDN010000011">
    <property type="protein sequence ID" value="CAD8057537.1"/>
    <property type="molecule type" value="Genomic_DNA"/>
</dbReference>
<accession>A0A8S1KRL0</accession>
<keyword evidence="5" id="KW-1185">Reference proteome</keyword>
<evidence type="ECO:0000256" key="1">
    <source>
        <dbReference type="SAM" id="Coils"/>
    </source>
</evidence>
<gene>
    <name evidence="4" type="ORF">PSON_ATCC_30995.1.T0110267</name>
</gene>
<feature type="signal peptide" evidence="3">
    <location>
        <begin position="1"/>
        <end position="19"/>
    </location>
</feature>
<comment type="caution">
    <text evidence="4">The sequence shown here is derived from an EMBL/GenBank/DDBJ whole genome shotgun (WGS) entry which is preliminary data.</text>
</comment>
<dbReference type="Proteomes" id="UP000692954">
    <property type="component" value="Unassembled WGS sequence"/>
</dbReference>